<dbReference type="EMBL" id="GBRH01202700">
    <property type="protein sequence ID" value="JAD95195.1"/>
    <property type="molecule type" value="Transcribed_RNA"/>
</dbReference>
<reference evidence="1" key="2">
    <citation type="journal article" date="2015" name="Data Brief">
        <title>Shoot transcriptome of the giant reed, Arundo donax.</title>
        <authorList>
            <person name="Barrero R.A."/>
            <person name="Guerrero F.D."/>
            <person name="Moolhuijzen P."/>
            <person name="Goolsby J.A."/>
            <person name="Tidwell J."/>
            <person name="Bellgard S.E."/>
            <person name="Bellgard M.I."/>
        </authorList>
    </citation>
    <scope>NUCLEOTIDE SEQUENCE</scope>
    <source>
        <tissue evidence="1">Shoot tissue taken approximately 20 cm above the soil surface</tissue>
    </source>
</reference>
<reference evidence="1" key="1">
    <citation type="submission" date="2014-09" db="EMBL/GenBank/DDBJ databases">
        <authorList>
            <person name="Magalhaes I.L.F."/>
            <person name="Oliveira U."/>
            <person name="Santos F.R."/>
            <person name="Vidigal T.H.D.A."/>
            <person name="Brescovit A.D."/>
            <person name="Santos A.J."/>
        </authorList>
    </citation>
    <scope>NUCLEOTIDE SEQUENCE</scope>
    <source>
        <tissue evidence="1">Shoot tissue taken approximately 20 cm above the soil surface</tissue>
    </source>
</reference>
<proteinExistence type="predicted"/>
<organism evidence="1">
    <name type="scientific">Arundo donax</name>
    <name type="common">Giant reed</name>
    <name type="synonym">Donax arundinaceus</name>
    <dbReference type="NCBI Taxonomy" id="35708"/>
    <lineage>
        <taxon>Eukaryota</taxon>
        <taxon>Viridiplantae</taxon>
        <taxon>Streptophyta</taxon>
        <taxon>Embryophyta</taxon>
        <taxon>Tracheophyta</taxon>
        <taxon>Spermatophyta</taxon>
        <taxon>Magnoliopsida</taxon>
        <taxon>Liliopsida</taxon>
        <taxon>Poales</taxon>
        <taxon>Poaceae</taxon>
        <taxon>PACMAD clade</taxon>
        <taxon>Arundinoideae</taxon>
        <taxon>Arundineae</taxon>
        <taxon>Arundo</taxon>
    </lineage>
</organism>
<evidence type="ECO:0000313" key="1">
    <source>
        <dbReference type="EMBL" id="JAD95195.1"/>
    </source>
</evidence>
<name>A0A0A9EBB3_ARUDO</name>
<sequence length="32" mass="3300">MNPPPPPPPRPFLSVCCCGLTCPAPAKGSAHR</sequence>
<accession>A0A0A9EBB3</accession>
<dbReference type="AlphaFoldDB" id="A0A0A9EBB3"/>
<protein>
    <submittedName>
        <fullName evidence="1">Uncharacterized protein</fullName>
    </submittedName>
</protein>